<organism evidence="2 3">
    <name type="scientific">Trifolium pratense</name>
    <name type="common">Red clover</name>
    <dbReference type="NCBI Taxonomy" id="57577"/>
    <lineage>
        <taxon>Eukaryota</taxon>
        <taxon>Viridiplantae</taxon>
        <taxon>Streptophyta</taxon>
        <taxon>Embryophyta</taxon>
        <taxon>Tracheophyta</taxon>
        <taxon>Spermatophyta</taxon>
        <taxon>Magnoliopsida</taxon>
        <taxon>eudicotyledons</taxon>
        <taxon>Gunneridae</taxon>
        <taxon>Pentapetalae</taxon>
        <taxon>rosids</taxon>
        <taxon>fabids</taxon>
        <taxon>Fabales</taxon>
        <taxon>Fabaceae</taxon>
        <taxon>Papilionoideae</taxon>
        <taxon>50 kb inversion clade</taxon>
        <taxon>NPAAA clade</taxon>
        <taxon>Hologalegina</taxon>
        <taxon>IRL clade</taxon>
        <taxon>Trifolieae</taxon>
        <taxon>Trifolium</taxon>
    </lineage>
</organism>
<dbReference type="AlphaFoldDB" id="A0A2K3KLK6"/>
<dbReference type="Proteomes" id="UP000236291">
    <property type="component" value="Unassembled WGS sequence"/>
</dbReference>
<keyword evidence="2" id="KW-0645">Protease</keyword>
<reference evidence="2 3" key="1">
    <citation type="journal article" date="2014" name="Am. J. Bot.">
        <title>Genome assembly and annotation for red clover (Trifolium pratense; Fabaceae).</title>
        <authorList>
            <person name="Istvanek J."/>
            <person name="Jaros M."/>
            <person name="Krenek A."/>
            <person name="Repkova J."/>
        </authorList>
    </citation>
    <scope>NUCLEOTIDE SEQUENCE [LARGE SCALE GENOMIC DNA]</scope>
    <source>
        <strain evidence="3">cv. Tatra</strain>
        <tissue evidence="2">Young leaves</tissue>
    </source>
</reference>
<keyword evidence="2" id="KW-0121">Carboxypeptidase</keyword>
<sequence>MIVMFDMTKMELAMICMTSCRVHQGNKANEGIHINLKGFAIGNGLTNPEIQYNAYTDYALDNGLINKEEHDDINKLFPECQKGIEDC</sequence>
<keyword evidence="2" id="KW-0378">Hydrolase</keyword>
<proteinExistence type="inferred from homology"/>
<dbReference type="SUPFAM" id="SSF53474">
    <property type="entry name" value="alpha/beta-Hydrolases"/>
    <property type="match status" value="1"/>
</dbReference>
<protein>
    <submittedName>
        <fullName evidence="2">Serine carboxypeptidase 48-like protein</fullName>
    </submittedName>
</protein>
<evidence type="ECO:0000313" key="2">
    <source>
        <dbReference type="EMBL" id="PNX67123.1"/>
    </source>
</evidence>
<feature type="non-terminal residue" evidence="2">
    <location>
        <position position="87"/>
    </location>
</feature>
<name>A0A2K3KLK6_TRIPR</name>
<gene>
    <name evidence="2" type="ORF">L195_g055457</name>
</gene>
<dbReference type="Pfam" id="PF00450">
    <property type="entry name" value="Peptidase_S10"/>
    <property type="match status" value="1"/>
</dbReference>
<dbReference type="EMBL" id="ASHM01101080">
    <property type="protein sequence ID" value="PNX67123.1"/>
    <property type="molecule type" value="Genomic_DNA"/>
</dbReference>
<evidence type="ECO:0000313" key="3">
    <source>
        <dbReference type="Proteomes" id="UP000236291"/>
    </source>
</evidence>
<evidence type="ECO:0000256" key="1">
    <source>
        <dbReference type="ARBA" id="ARBA00009431"/>
    </source>
</evidence>
<dbReference type="InterPro" id="IPR001563">
    <property type="entry name" value="Peptidase_S10"/>
</dbReference>
<dbReference type="Gene3D" id="3.40.50.1820">
    <property type="entry name" value="alpha/beta hydrolase"/>
    <property type="match status" value="1"/>
</dbReference>
<accession>A0A2K3KLK6</accession>
<dbReference type="InterPro" id="IPR029058">
    <property type="entry name" value="AB_hydrolase_fold"/>
</dbReference>
<dbReference type="GO" id="GO:0006508">
    <property type="term" value="P:proteolysis"/>
    <property type="evidence" value="ECO:0007669"/>
    <property type="project" value="InterPro"/>
</dbReference>
<dbReference type="GO" id="GO:0004185">
    <property type="term" value="F:serine-type carboxypeptidase activity"/>
    <property type="evidence" value="ECO:0007669"/>
    <property type="project" value="InterPro"/>
</dbReference>
<reference evidence="2 3" key="2">
    <citation type="journal article" date="2017" name="Front. Plant Sci.">
        <title>Gene Classification and Mining of Molecular Markers Useful in Red Clover (Trifolium pratense) Breeding.</title>
        <authorList>
            <person name="Istvanek J."/>
            <person name="Dluhosova J."/>
            <person name="Dluhos P."/>
            <person name="Patkova L."/>
            <person name="Nedelnik J."/>
            <person name="Repkova J."/>
        </authorList>
    </citation>
    <scope>NUCLEOTIDE SEQUENCE [LARGE SCALE GENOMIC DNA]</scope>
    <source>
        <strain evidence="3">cv. Tatra</strain>
        <tissue evidence="2">Young leaves</tissue>
    </source>
</reference>
<comment type="similarity">
    <text evidence="1">Belongs to the peptidase S10 family.</text>
</comment>
<comment type="caution">
    <text evidence="2">The sequence shown here is derived from an EMBL/GenBank/DDBJ whole genome shotgun (WGS) entry which is preliminary data.</text>
</comment>